<comment type="subcellular location">
    <subcellularLocation>
        <location evidence="1">Nucleus</location>
    </subcellularLocation>
</comment>
<feature type="domain" description="RRM" evidence="6">
    <location>
        <begin position="287"/>
        <end position="358"/>
    </location>
</feature>
<dbReference type="PROSITE" id="PS51939">
    <property type="entry name" value="XRRM"/>
    <property type="match status" value="1"/>
</dbReference>
<dbReference type="GO" id="GO:0003729">
    <property type="term" value="F:mRNA binding"/>
    <property type="evidence" value="ECO:0007669"/>
    <property type="project" value="TreeGrafter"/>
</dbReference>
<dbReference type="GO" id="GO:0008033">
    <property type="term" value="P:tRNA processing"/>
    <property type="evidence" value="ECO:0007669"/>
    <property type="project" value="TreeGrafter"/>
</dbReference>
<name>A0A210Q009_MIZYE</name>
<evidence type="ECO:0000256" key="3">
    <source>
        <dbReference type="ARBA" id="ARBA00023242"/>
    </source>
</evidence>
<dbReference type="InterPro" id="IPR035979">
    <property type="entry name" value="RBD_domain_sf"/>
</dbReference>
<dbReference type="Pfam" id="PF05383">
    <property type="entry name" value="La"/>
    <property type="match status" value="1"/>
</dbReference>
<proteinExistence type="predicted"/>
<dbReference type="GO" id="GO:1990904">
    <property type="term" value="C:ribonucleoprotein complex"/>
    <property type="evidence" value="ECO:0007669"/>
    <property type="project" value="UniProtKB-UniRule"/>
</dbReference>
<dbReference type="PROSITE" id="PS50961">
    <property type="entry name" value="HTH_LA"/>
    <property type="match status" value="1"/>
</dbReference>
<evidence type="ECO:0000313" key="10">
    <source>
        <dbReference type="Proteomes" id="UP000242188"/>
    </source>
</evidence>
<keyword evidence="3" id="KW-0539">Nucleus</keyword>
<dbReference type="CDD" id="cd12541">
    <property type="entry name" value="RRM2_La"/>
    <property type="match status" value="1"/>
</dbReference>
<evidence type="ECO:0000256" key="4">
    <source>
        <dbReference type="PROSITE-ProRule" id="PRU00332"/>
    </source>
</evidence>
<feature type="compositionally biased region" description="Acidic residues" evidence="5">
    <location>
        <begin position="413"/>
        <end position="425"/>
    </location>
</feature>
<dbReference type="Gene3D" id="1.10.10.10">
    <property type="entry name" value="Winged helix-like DNA-binding domain superfamily/Winged helix DNA-binding domain"/>
    <property type="match status" value="1"/>
</dbReference>
<evidence type="ECO:0000259" key="7">
    <source>
        <dbReference type="PROSITE" id="PS50961"/>
    </source>
</evidence>
<evidence type="ECO:0000256" key="2">
    <source>
        <dbReference type="ARBA" id="ARBA00022884"/>
    </source>
</evidence>
<dbReference type="SMART" id="SM00715">
    <property type="entry name" value="LA"/>
    <property type="match status" value="1"/>
</dbReference>
<dbReference type="SUPFAM" id="SSF46785">
    <property type="entry name" value="Winged helix' DNA-binding domain"/>
    <property type="match status" value="1"/>
</dbReference>
<dbReference type="InterPro" id="IPR036388">
    <property type="entry name" value="WH-like_DNA-bd_sf"/>
</dbReference>
<protein>
    <submittedName>
        <fullName evidence="9">Lupus La protein-like</fullName>
    </submittedName>
</protein>
<dbReference type="AlphaFoldDB" id="A0A210Q009"/>
<feature type="domain" description="HTH La-type RNA-binding" evidence="7">
    <location>
        <begin position="63"/>
        <end position="156"/>
    </location>
</feature>
<dbReference type="InterPro" id="IPR045180">
    <property type="entry name" value="La_dom_prot"/>
</dbReference>
<dbReference type="InterPro" id="IPR002344">
    <property type="entry name" value="Lupus_La"/>
</dbReference>
<comment type="caution">
    <text evidence="9">The sequence shown here is derived from an EMBL/GenBank/DDBJ whole genome shotgun (WGS) entry which is preliminary data.</text>
</comment>
<dbReference type="InterPro" id="IPR012677">
    <property type="entry name" value="Nucleotide-bd_a/b_plait_sf"/>
</dbReference>
<reference evidence="9 10" key="1">
    <citation type="journal article" date="2017" name="Nat. Ecol. Evol.">
        <title>Scallop genome provides insights into evolution of bilaterian karyotype and development.</title>
        <authorList>
            <person name="Wang S."/>
            <person name="Zhang J."/>
            <person name="Jiao W."/>
            <person name="Li J."/>
            <person name="Xun X."/>
            <person name="Sun Y."/>
            <person name="Guo X."/>
            <person name="Huan P."/>
            <person name="Dong B."/>
            <person name="Zhang L."/>
            <person name="Hu X."/>
            <person name="Sun X."/>
            <person name="Wang J."/>
            <person name="Zhao C."/>
            <person name="Wang Y."/>
            <person name="Wang D."/>
            <person name="Huang X."/>
            <person name="Wang R."/>
            <person name="Lv J."/>
            <person name="Li Y."/>
            <person name="Zhang Z."/>
            <person name="Liu B."/>
            <person name="Lu W."/>
            <person name="Hui Y."/>
            <person name="Liang J."/>
            <person name="Zhou Z."/>
            <person name="Hou R."/>
            <person name="Li X."/>
            <person name="Liu Y."/>
            <person name="Li H."/>
            <person name="Ning X."/>
            <person name="Lin Y."/>
            <person name="Zhao L."/>
            <person name="Xing Q."/>
            <person name="Dou J."/>
            <person name="Li Y."/>
            <person name="Mao J."/>
            <person name="Guo H."/>
            <person name="Dou H."/>
            <person name="Li T."/>
            <person name="Mu C."/>
            <person name="Jiang W."/>
            <person name="Fu Q."/>
            <person name="Fu X."/>
            <person name="Miao Y."/>
            <person name="Liu J."/>
            <person name="Yu Q."/>
            <person name="Li R."/>
            <person name="Liao H."/>
            <person name="Li X."/>
            <person name="Kong Y."/>
            <person name="Jiang Z."/>
            <person name="Chourrout D."/>
            <person name="Li R."/>
            <person name="Bao Z."/>
        </authorList>
    </citation>
    <scope>NUCLEOTIDE SEQUENCE [LARGE SCALE GENOMIC DNA]</scope>
    <source>
        <strain evidence="9 10">PY_sf001</strain>
    </source>
</reference>
<dbReference type="InterPro" id="IPR014886">
    <property type="entry name" value="La_xRRM"/>
</dbReference>
<dbReference type="InterPro" id="IPR036390">
    <property type="entry name" value="WH_DNA-bd_sf"/>
</dbReference>
<dbReference type="GO" id="GO:0045727">
    <property type="term" value="P:positive regulation of translation"/>
    <property type="evidence" value="ECO:0007669"/>
    <property type="project" value="TreeGrafter"/>
</dbReference>
<keyword evidence="10" id="KW-1185">Reference proteome</keyword>
<dbReference type="Proteomes" id="UP000242188">
    <property type="component" value="Unassembled WGS sequence"/>
</dbReference>
<gene>
    <name evidence="9" type="ORF">KP79_PYT24409</name>
</gene>
<evidence type="ECO:0000256" key="5">
    <source>
        <dbReference type="SAM" id="MobiDB-lite"/>
    </source>
</evidence>
<dbReference type="GO" id="GO:0005829">
    <property type="term" value="C:cytosol"/>
    <property type="evidence" value="ECO:0007669"/>
    <property type="project" value="TreeGrafter"/>
</dbReference>
<dbReference type="PROSITE" id="PS50102">
    <property type="entry name" value="RRM"/>
    <property type="match status" value="2"/>
</dbReference>
<dbReference type="CDD" id="cd12291">
    <property type="entry name" value="RRM1_La"/>
    <property type="match status" value="1"/>
</dbReference>
<dbReference type="SUPFAM" id="SSF54928">
    <property type="entry name" value="RNA-binding domain, RBD"/>
    <property type="match status" value="1"/>
</dbReference>
<evidence type="ECO:0000259" key="6">
    <source>
        <dbReference type="PROSITE" id="PS50102"/>
    </source>
</evidence>
<dbReference type="SMART" id="SM00360">
    <property type="entry name" value="RRM"/>
    <property type="match status" value="2"/>
</dbReference>
<dbReference type="GO" id="GO:0010494">
    <property type="term" value="C:cytoplasmic stress granule"/>
    <property type="evidence" value="ECO:0007669"/>
    <property type="project" value="TreeGrafter"/>
</dbReference>
<keyword evidence="2 4" id="KW-0694">RNA-binding</keyword>
<dbReference type="GO" id="GO:0005634">
    <property type="term" value="C:nucleus"/>
    <property type="evidence" value="ECO:0007669"/>
    <property type="project" value="UniProtKB-SubCell"/>
</dbReference>
<organism evidence="9 10">
    <name type="scientific">Mizuhopecten yessoensis</name>
    <name type="common">Japanese scallop</name>
    <name type="synonym">Patinopecten yessoensis</name>
    <dbReference type="NCBI Taxonomy" id="6573"/>
    <lineage>
        <taxon>Eukaryota</taxon>
        <taxon>Metazoa</taxon>
        <taxon>Spiralia</taxon>
        <taxon>Lophotrochozoa</taxon>
        <taxon>Mollusca</taxon>
        <taxon>Bivalvia</taxon>
        <taxon>Autobranchia</taxon>
        <taxon>Pteriomorphia</taxon>
        <taxon>Pectinida</taxon>
        <taxon>Pectinoidea</taxon>
        <taxon>Pectinidae</taxon>
        <taxon>Mizuhopecten</taxon>
    </lineage>
</organism>
<dbReference type="InterPro" id="IPR006630">
    <property type="entry name" value="La_HTH"/>
</dbReference>
<dbReference type="Gene3D" id="3.30.70.330">
    <property type="match status" value="2"/>
</dbReference>
<sequence>MATAEGDSEMNEVKQTNSTTEQTKETNDGDNVNGKVKEEEDDQVKETIGTYAVIPEDPPLPPLGPPNNLEKKIIKQLEYYFGDMNLPRDRFLQEQIREDSDGWVSLAIMTKFNRLKQLTSNLKMIATAIRKSDSGFLEVSKDGVYMRRSPDKPLPENTEDRRSEIAKKTVYAKGFPTNMALDKIISFFEEHGPMDTVFMRRDINKKFKGSVFAVFQSQSDADKFLAAAEIKFQDTLLKRMSKQLYFSQKQEEKKKIKQEQNLRKKEESTKREAEDREKLKDSITKGTVLHVSGIKGEETEREDLKNYFSDFGTIAWVDFDRGDNEAWVRFEGDNKAVEGLQAALDANENKIMIKEDEVTCDVLEGDAELEHWRKIFSELAERRAQNRQGKKRGASNWRGPKDKRRKESKDDAGGDAEGGDSDDDE</sequence>
<dbReference type="OrthoDB" id="439993at2759"/>
<evidence type="ECO:0000256" key="1">
    <source>
        <dbReference type="ARBA" id="ARBA00004123"/>
    </source>
</evidence>
<feature type="region of interest" description="Disordered" evidence="5">
    <location>
        <begin position="383"/>
        <end position="425"/>
    </location>
</feature>
<evidence type="ECO:0000313" key="9">
    <source>
        <dbReference type="EMBL" id="OWF42081.1"/>
    </source>
</evidence>
<dbReference type="Pfam" id="PF00076">
    <property type="entry name" value="RRM_1"/>
    <property type="match status" value="1"/>
</dbReference>
<feature type="region of interest" description="Disordered" evidence="5">
    <location>
        <begin position="255"/>
        <end position="279"/>
    </location>
</feature>
<evidence type="ECO:0000259" key="8">
    <source>
        <dbReference type="PROSITE" id="PS51939"/>
    </source>
</evidence>
<feature type="domain" description="RRM" evidence="6">
    <location>
        <begin position="168"/>
        <end position="251"/>
    </location>
</feature>
<dbReference type="InterPro" id="IPR000504">
    <property type="entry name" value="RRM_dom"/>
</dbReference>
<dbReference type="PRINTS" id="PR00302">
    <property type="entry name" value="LUPUSLA"/>
</dbReference>
<dbReference type="PANTHER" id="PTHR22792">
    <property type="entry name" value="LUPUS LA PROTEIN-RELATED"/>
    <property type="match status" value="1"/>
</dbReference>
<dbReference type="Pfam" id="PF08777">
    <property type="entry name" value="RRM_3"/>
    <property type="match status" value="1"/>
</dbReference>
<dbReference type="PANTHER" id="PTHR22792:SF166">
    <property type="entry name" value="LUPUS LA PROTEIN HOMOLOG"/>
    <property type="match status" value="1"/>
</dbReference>
<feature type="domain" description="XRRM" evidence="8">
    <location>
        <begin position="282"/>
        <end position="409"/>
    </location>
</feature>
<accession>A0A210Q009</accession>
<dbReference type="EMBL" id="NEDP02005321">
    <property type="protein sequence ID" value="OWF42081.1"/>
    <property type="molecule type" value="Genomic_DNA"/>
</dbReference>
<feature type="region of interest" description="Disordered" evidence="5">
    <location>
        <begin position="1"/>
        <end position="47"/>
    </location>
</feature>
<feature type="compositionally biased region" description="Acidic residues" evidence="5">
    <location>
        <begin position="1"/>
        <end position="10"/>
    </location>
</feature>
<dbReference type="STRING" id="6573.A0A210Q009"/>